<gene>
    <name evidence="2" type="ORF">GCM10010269_55250</name>
</gene>
<reference evidence="2" key="1">
    <citation type="journal article" date="2014" name="Int. J. Syst. Evol. Microbiol.">
        <title>Complete genome sequence of Corynebacterium casei LMG S-19264T (=DSM 44701T), isolated from a smear-ripened cheese.</title>
        <authorList>
            <consortium name="US DOE Joint Genome Institute (JGI-PGF)"/>
            <person name="Walter F."/>
            <person name="Albersmeier A."/>
            <person name="Kalinowski J."/>
            <person name="Ruckert C."/>
        </authorList>
    </citation>
    <scope>NUCLEOTIDE SEQUENCE</scope>
    <source>
        <strain evidence="2">JCM 4386</strain>
    </source>
</reference>
<dbReference type="InterPro" id="IPR012338">
    <property type="entry name" value="Beta-lactam/transpept-like"/>
</dbReference>
<dbReference type="Gene3D" id="3.40.710.10">
    <property type="entry name" value="DD-peptidase/beta-lactamase superfamily"/>
    <property type="match status" value="1"/>
</dbReference>
<organism evidence="2 3">
    <name type="scientific">Streptomyces humidus</name>
    <dbReference type="NCBI Taxonomy" id="52259"/>
    <lineage>
        <taxon>Bacteria</taxon>
        <taxon>Bacillati</taxon>
        <taxon>Actinomycetota</taxon>
        <taxon>Actinomycetes</taxon>
        <taxon>Kitasatosporales</taxon>
        <taxon>Streptomycetaceae</taxon>
        <taxon>Streptomyces</taxon>
    </lineage>
</organism>
<dbReference type="Proteomes" id="UP000606194">
    <property type="component" value="Unassembled WGS sequence"/>
</dbReference>
<dbReference type="RefSeq" id="WP_190152035.1">
    <property type="nucleotide sequence ID" value="NZ_BMTL01000025.1"/>
</dbReference>
<evidence type="ECO:0000313" key="3">
    <source>
        <dbReference type="Proteomes" id="UP000606194"/>
    </source>
</evidence>
<accession>A0A918G0M7</accession>
<dbReference type="Pfam" id="PF00144">
    <property type="entry name" value="Beta-lactamase"/>
    <property type="match status" value="1"/>
</dbReference>
<dbReference type="InterPro" id="IPR001466">
    <property type="entry name" value="Beta-lactam-related"/>
</dbReference>
<feature type="domain" description="Beta-lactamase-related" evidence="1">
    <location>
        <begin position="46"/>
        <end position="311"/>
    </location>
</feature>
<protein>
    <recommendedName>
        <fullName evidence="1">Beta-lactamase-related domain-containing protein</fullName>
    </recommendedName>
</protein>
<reference evidence="2" key="2">
    <citation type="submission" date="2020-09" db="EMBL/GenBank/DDBJ databases">
        <authorList>
            <person name="Sun Q."/>
            <person name="Ohkuma M."/>
        </authorList>
    </citation>
    <scope>NUCLEOTIDE SEQUENCE</scope>
    <source>
        <strain evidence="2">JCM 4386</strain>
    </source>
</reference>
<keyword evidence="3" id="KW-1185">Reference proteome</keyword>
<dbReference type="SUPFAM" id="SSF56601">
    <property type="entry name" value="beta-lactamase/transpeptidase-like"/>
    <property type="match status" value="1"/>
</dbReference>
<evidence type="ECO:0000259" key="1">
    <source>
        <dbReference type="Pfam" id="PF00144"/>
    </source>
</evidence>
<dbReference type="PANTHER" id="PTHR43283">
    <property type="entry name" value="BETA-LACTAMASE-RELATED"/>
    <property type="match status" value="1"/>
</dbReference>
<dbReference type="PANTHER" id="PTHR43283:SF7">
    <property type="entry name" value="BETA-LACTAMASE-RELATED DOMAIN-CONTAINING PROTEIN"/>
    <property type="match status" value="1"/>
</dbReference>
<proteinExistence type="predicted"/>
<evidence type="ECO:0000313" key="2">
    <source>
        <dbReference type="EMBL" id="GGS09164.1"/>
    </source>
</evidence>
<sequence>MSAHPTPSGAPSALPSSTPSAEGVDALGVLAFLDAVEAAELIEPHSLMILRHGRLVASGWWEPYTPDRLQLLYSLSKSFTSTAVGFALAEGLIGLDDPVVSYFPEFDAEITDPRSRAMLVRHLASMASGHEEETYDRAHALDRDDLVRGFLLLPPDREPGSVFAYNQPATYTLAAIVQRVTGRSLTEYLRPRLLDPLGFGEVAWLTDGSGRELGFSGLHGTTDAIARLGQLYLDEGSRQGERLLSPEWVAEATREHVPTNPGVPADADRLDWDRGYGFQFWRSRHGYRGDGAYGQFCLILPEHDAVIATTAATRDMQALLTLVWEHLLPAFGPGPLTGREEADSALARRLERLALPPAAGEPAPPQGAAQWAQAAFVPAGGVCADQPGLTGVTLAAGPDGWTLGLAEKQGGLRLELPTAGGWRVSDDPLPTAVGGGWTDADTLAVHIVFLETPHRLRVTCSLAARTFTARWDTTPLHGGPLRSFRAPDRSSRSGG</sequence>
<dbReference type="AlphaFoldDB" id="A0A918G0M7"/>
<name>A0A918G0M7_9ACTN</name>
<dbReference type="EMBL" id="BMTL01000025">
    <property type="protein sequence ID" value="GGS09164.1"/>
    <property type="molecule type" value="Genomic_DNA"/>
</dbReference>
<comment type="caution">
    <text evidence="2">The sequence shown here is derived from an EMBL/GenBank/DDBJ whole genome shotgun (WGS) entry which is preliminary data.</text>
</comment>
<dbReference type="InterPro" id="IPR050789">
    <property type="entry name" value="Diverse_Enzym_Activities"/>
</dbReference>